<evidence type="ECO:0000313" key="3">
    <source>
        <dbReference type="Proteomes" id="UP000887566"/>
    </source>
</evidence>
<dbReference type="CDD" id="cd00037">
    <property type="entry name" value="CLECT"/>
    <property type="match status" value="1"/>
</dbReference>
<reference evidence="4" key="1">
    <citation type="submission" date="2022-11" db="UniProtKB">
        <authorList>
            <consortium name="WormBaseParasite"/>
        </authorList>
    </citation>
    <scope>IDENTIFICATION</scope>
</reference>
<sequence length="156" mass="17208">MYSINTQLCVAIVIAAIASLSASCPDATWTPSSRIPTRCYLPVTQTQSWFAAENYCKGKAPNAHISSIANGFESAEVAALLEDAPGVHNLDSFWLGASDLLVQGQYQWTDTTPFTYTNWYTNQPDKTNDCVLLEIRFNSKWITADCGEPHFFVCAV</sequence>
<feature type="chain" id="PRO_5037918937" evidence="1">
    <location>
        <begin position="24"/>
        <end position="156"/>
    </location>
</feature>
<dbReference type="PROSITE" id="PS50041">
    <property type="entry name" value="C_TYPE_LECTIN_2"/>
    <property type="match status" value="1"/>
</dbReference>
<keyword evidence="3" id="KW-1185">Reference proteome</keyword>
<evidence type="ECO:0000313" key="4">
    <source>
        <dbReference type="WBParaSite" id="PSAMB.scaffold2849size20904.g19411.t1"/>
    </source>
</evidence>
<dbReference type="SMART" id="SM00034">
    <property type="entry name" value="CLECT"/>
    <property type="match status" value="1"/>
</dbReference>
<organism evidence="3 4">
    <name type="scientific">Plectus sambesii</name>
    <dbReference type="NCBI Taxonomy" id="2011161"/>
    <lineage>
        <taxon>Eukaryota</taxon>
        <taxon>Metazoa</taxon>
        <taxon>Ecdysozoa</taxon>
        <taxon>Nematoda</taxon>
        <taxon>Chromadorea</taxon>
        <taxon>Plectida</taxon>
        <taxon>Plectina</taxon>
        <taxon>Plectoidea</taxon>
        <taxon>Plectidae</taxon>
        <taxon>Plectus</taxon>
    </lineage>
</organism>
<keyword evidence="1" id="KW-0732">Signal</keyword>
<dbReference type="InterPro" id="IPR050111">
    <property type="entry name" value="C-type_lectin/snaclec_domain"/>
</dbReference>
<dbReference type="Pfam" id="PF00059">
    <property type="entry name" value="Lectin_C"/>
    <property type="match status" value="1"/>
</dbReference>
<feature type="domain" description="C-type lectin" evidence="2">
    <location>
        <begin position="35"/>
        <end position="155"/>
    </location>
</feature>
<dbReference type="PANTHER" id="PTHR22803">
    <property type="entry name" value="MANNOSE, PHOSPHOLIPASE, LECTIN RECEPTOR RELATED"/>
    <property type="match status" value="1"/>
</dbReference>
<dbReference type="InterPro" id="IPR016187">
    <property type="entry name" value="CTDL_fold"/>
</dbReference>
<dbReference type="Gene3D" id="3.10.100.10">
    <property type="entry name" value="Mannose-Binding Protein A, subunit A"/>
    <property type="match status" value="1"/>
</dbReference>
<dbReference type="WBParaSite" id="PSAMB.scaffold2849size20904.g19411.t1">
    <property type="protein sequence ID" value="PSAMB.scaffold2849size20904.g19411.t1"/>
    <property type="gene ID" value="PSAMB.scaffold2849size20904.g19411"/>
</dbReference>
<dbReference type="Proteomes" id="UP000887566">
    <property type="component" value="Unplaced"/>
</dbReference>
<feature type="signal peptide" evidence="1">
    <location>
        <begin position="1"/>
        <end position="23"/>
    </location>
</feature>
<proteinExistence type="predicted"/>
<evidence type="ECO:0000256" key="1">
    <source>
        <dbReference type="SAM" id="SignalP"/>
    </source>
</evidence>
<dbReference type="AlphaFoldDB" id="A0A914W1W3"/>
<protein>
    <submittedName>
        <fullName evidence="4">C-type lectin domain-containing protein</fullName>
    </submittedName>
</protein>
<accession>A0A914W1W3</accession>
<dbReference type="SUPFAM" id="SSF56436">
    <property type="entry name" value="C-type lectin-like"/>
    <property type="match status" value="1"/>
</dbReference>
<dbReference type="InterPro" id="IPR001304">
    <property type="entry name" value="C-type_lectin-like"/>
</dbReference>
<evidence type="ECO:0000259" key="2">
    <source>
        <dbReference type="PROSITE" id="PS50041"/>
    </source>
</evidence>
<dbReference type="InterPro" id="IPR016186">
    <property type="entry name" value="C-type_lectin-like/link_sf"/>
</dbReference>
<name>A0A914W1W3_9BILA</name>